<dbReference type="InterPro" id="IPR003594">
    <property type="entry name" value="HATPase_dom"/>
</dbReference>
<dbReference type="SUPFAM" id="SSF55874">
    <property type="entry name" value="ATPase domain of HSP90 chaperone/DNA topoisomerase II/histidine kinase"/>
    <property type="match status" value="1"/>
</dbReference>
<dbReference type="InterPro" id="IPR005467">
    <property type="entry name" value="His_kinase_dom"/>
</dbReference>
<dbReference type="Gene3D" id="3.30.565.10">
    <property type="entry name" value="Histidine kinase-like ATPase, C-terminal domain"/>
    <property type="match status" value="1"/>
</dbReference>
<comment type="catalytic activity">
    <reaction evidence="1">
        <text>ATP + protein L-histidine = ADP + protein N-phospho-L-histidine.</text>
        <dbReference type="EC" id="2.7.13.3"/>
    </reaction>
</comment>
<evidence type="ECO:0000256" key="8">
    <source>
        <dbReference type="ARBA" id="ARBA00022989"/>
    </source>
</evidence>
<keyword evidence="9" id="KW-0902">Two-component regulatory system</keyword>
<dbReference type="Proteomes" id="UP000587002">
    <property type="component" value="Unassembled WGS sequence"/>
</dbReference>
<dbReference type="SUPFAM" id="SSF47384">
    <property type="entry name" value="Homodimeric domain of signal transducing histidine kinase"/>
    <property type="match status" value="1"/>
</dbReference>
<dbReference type="GO" id="GO:0000155">
    <property type="term" value="F:phosphorelay sensor kinase activity"/>
    <property type="evidence" value="ECO:0007669"/>
    <property type="project" value="InterPro"/>
</dbReference>
<evidence type="ECO:0000256" key="10">
    <source>
        <dbReference type="SAM" id="MobiDB-lite"/>
    </source>
</evidence>
<evidence type="ECO:0000256" key="9">
    <source>
        <dbReference type="ARBA" id="ARBA00023012"/>
    </source>
</evidence>
<feature type="domain" description="HAMP" evidence="13">
    <location>
        <begin position="349"/>
        <end position="401"/>
    </location>
</feature>
<name>A0A853AJS1_9PSEU</name>
<evidence type="ECO:0000256" key="5">
    <source>
        <dbReference type="ARBA" id="ARBA00022679"/>
    </source>
</evidence>
<dbReference type="InterPro" id="IPR003660">
    <property type="entry name" value="HAMP_dom"/>
</dbReference>
<dbReference type="FunFam" id="3.30.565.10:FF:000006">
    <property type="entry name" value="Sensor histidine kinase WalK"/>
    <property type="match status" value="1"/>
</dbReference>
<dbReference type="InterPro" id="IPR036097">
    <property type="entry name" value="HisK_dim/P_sf"/>
</dbReference>
<dbReference type="RefSeq" id="WP_218888342.1">
    <property type="nucleotide sequence ID" value="NZ_BAABFH010000001.1"/>
</dbReference>
<evidence type="ECO:0000256" key="3">
    <source>
        <dbReference type="ARBA" id="ARBA00012438"/>
    </source>
</evidence>
<dbReference type="EMBL" id="JACCFJ010000001">
    <property type="protein sequence ID" value="NYI84914.1"/>
    <property type="molecule type" value="Genomic_DNA"/>
</dbReference>
<keyword evidence="5 14" id="KW-0808">Transferase</keyword>
<dbReference type="PANTHER" id="PTHR43711">
    <property type="entry name" value="TWO-COMPONENT HISTIDINE KINASE"/>
    <property type="match status" value="1"/>
</dbReference>
<dbReference type="CDD" id="cd00082">
    <property type="entry name" value="HisKA"/>
    <property type="match status" value="1"/>
</dbReference>
<dbReference type="Pfam" id="PF00672">
    <property type="entry name" value="HAMP"/>
    <property type="match status" value="1"/>
</dbReference>
<dbReference type="PRINTS" id="PR00344">
    <property type="entry name" value="BCTRLSENSOR"/>
</dbReference>
<sequence length="631" mass="66167">MARRHSLLARLLAMSVVVAGCSIGATAWLAAQSTSGAINQEIGESLATDATIYDELLGYAARHPQWSGVQQVVAELSERTGRRIALTTPAREVIADSGGPQDPPLPRTPSAVVDPLAVDPVLKPGVDGSGIDPRAVGPYQLTPAERAELTAAAQRQVSCLRRAGADGRIVELPNGRATVEVVSGAPTQEQTPSEPTPQQPPAPDLLPPGRLPWAVPVETPESSAPARPPAESCTASQVITETERKANTELLALVNACLSRQGADPLPAEAAETTWPNGLRATPEDQRCVDAARREQLGAHVSPAAQLFITRPGDDRAAPDLSTVGAARIAWTALVVLVLTVGVTALAASRLVRPIHAITAAARRMGGGDRSARVRTSARGEIGELAAAFNAMSEQVERTERQRKTMVSDVAHELRTPLVNVRGWLEAAQDGVATLDQPLVASLLEETLLLQRLVDDLQDLALADAGMLRVHPEPVHLGAVLEQVAAAHRGRAEAGGVELVAVVEGDPDLSADPTRLRQALGNLVSNALRHTPAGGRVSLRGRRAADEVLIDVSDTGTGIDPDALPHVFDRFWRAEKSRGRHGGGSGLGLAITHHLVAAHGGSIDVRSTVGVGTTFTLRLPAAGPADQDRDG</sequence>
<dbReference type="EC" id="2.7.13.3" evidence="3"/>
<accession>A0A853AJS1</accession>
<evidence type="ECO:0000256" key="6">
    <source>
        <dbReference type="ARBA" id="ARBA00022692"/>
    </source>
</evidence>
<evidence type="ECO:0000313" key="15">
    <source>
        <dbReference type="Proteomes" id="UP000587002"/>
    </source>
</evidence>
<dbReference type="PANTHER" id="PTHR43711:SF1">
    <property type="entry name" value="HISTIDINE KINASE 1"/>
    <property type="match status" value="1"/>
</dbReference>
<dbReference type="SMART" id="SM00387">
    <property type="entry name" value="HATPase_c"/>
    <property type="match status" value="1"/>
</dbReference>
<evidence type="ECO:0000256" key="11">
    <source>
        <dbReference type="SAM" id="Phobius"/>
    </source>
</evidence>
<dbReference type="PROSITE" id="PS51257">
    <property type="entry name" value="PROKAR_LIPOPROTEIN"/>
    <property type="match status" value="1"/>
</dbReference>
<dbReference type="Gene3D" id="6.10.340.10">
    <property type="match status" value="1"/>
</dbReference>
<comment type="subcellular location">
    <subcellularLocation>
        <location evidence="2">Cell membrane</location>
    </subcellularLocation>
</comment>
<evidence type="ECO:0000259" key="12">
    <source>
        <dbReference type="PROSITE" id="PS50109"/>
    </source>
</evidence>
<dbReference type="SUPFAM" id="SSF158472">
    <property type="entry name" value="HAMP domain-like"/>
    <property type="match status" value="1"/>
</dbReference>
<dbReference type="InterPro" id="IPR036890">
    <property type="entry name" value="HATPase_C_sf"/>
</dbReference>
<reference evidence="14 15" key="1">
    <citation type="submission" date="2020-07" db="EMBL/GenBank/DDBJ databases">
        <title>Sequencing the genomes of 1000 actinobacteria strains.</title>
        <authorList>
            <person name="Klenk H.-P."/>
        </authorList>
    </citation>
    <scope>NUCLEOTIDE SEQUENCE [LARGE SCALE GENOMIC DNA]</scope>
    <source>
        <strain evidence="14 15">DSM 44065</strain>
    </source>
</reference>
<dbReference type="InterPro" id="IPR004358">
    <property type="entry name" value="Sig_transdc_His_kin-like_C"/>
</dbReference>
<dbReference type="SMART" id="SM00304">
    <property type="entry name" value="HAMP"/>
    <property type="match status" value="1"/>
</dbReference>
<dbReference type="GO" id="GO:0005886">
    <property type="term" value="C:plasma membrane"/>
    <property type="evidence" value="ECO:0007669"/>
    <property type="project" value="UniProtKB-SubCell"/>
</dbReference>
<dbReference type="AlphaFoldDB" id="A0A853AJS1"/>
<dbReference type="CDD" id="cd00075">
    <property type="entry name" value="HATPase"/>
    <property type="match status" value="1"/>
</dbReference>
<dbReference type="PROSITE" id="PS50885">
    <property type="entry name" value="HAMP"/>
    <property type="match status" value="1"/>
</dbReference>
<dbReference type="SMART" id="SM00388">
    <property type="entry name" value="HisKA"/>
    <property type="match status" value="1"/>
</dbReference>
<evidence type="ECO:0000256" key="1">
    <source>
        <dbReference type="ARBA" id="ARBA00000085"/>
    </source>
</evidence>
<dbReference type="InterPro" id="IPR003661">
    <property type="entry name" value="HisK_dim/P_dom"/>
</dbReference>
<evidence type="ECO:0000259" key="13">
    <source>
        <dbReference type="PROSITE" id="PS50885"/>
    </source>
</evidence>
<feature type="transmembrane region" description="Helical" evidence="11">
    <location>
        <begin position="7"/>
        <end position="31"/>
    </location>
</feature>
<keyword evidence="7 14" id="KW-0418">Kinase</keyword>
<dbReference type="Gene3D" id="1.10.287.130">
    <property type="match status" value="1"/>
</dbReference>
<dbReference type="PROSITE" id="PS50109">
    <property type="entry name" value="HIS_KIN"/>
    <property type="match status" value="1"/>
</dbReference>
<keyword evidence="15" id="KW-1185">Reference proteome</keyword>
<evidence type="ECO:0000256" key="7">
    <source>
        <dbReference type="ARBA" id="ARBA00022777"/>
    </source>
</evidence>
<dbReference type="Pfam" id="PF00512">
    <property type="entry name" value="HisKA"/>
    <property type="match status" value="1"/>
</dbReference>
<evidence type="ECO:0000256" key="4">
    <source>
        <dbReference type="ARBA" id="ARBA00022553"/>
    </source>
</evidence>
<keyword evidence="6 11" id="KW-0812">Transmembrane</keyword>
<evidence type="ECO:0000256" key="2">
    <source>
        <dbReference type="ARBA" id="ARBA00004236"/>
    </source>
</evidence>
<feature type="region of interest" description="Disordered" evidence="10">
    <location>
        <begin position="183"/>
        <end position="234"/>
    </location>
</feature>
<feature type="compositionally biased region" description="Low complexity" evidence="10">
    <location>
        <begin position="211"/>
        <end position="232"/>
    </location>
</feature>
<dbReference type="InterPro" id="IPR050736">
    <property type="entry name" value="Sensor_HK_Regulatory"/>
</dbReference>
<keyword evidence="4" id="KW-0597">Phosphoprotein</keyword>
<feature type="compositionally biased region" description="Pro residues" evidence="10">
    <location>
        <begin position="194"/>
        <end position="210"/>
    </location>
</feature>
<proteinExistence type="predicted"/>
<gene>
    <name evidence="14" type="ORF">HNR68_003544</name>
</gene>
<keyword evidence="8 11" id="KW-1133">Transmembrane helix</keyword>
<protein>
    <recommendedName>
        <fullName evidence="3">histidine kinase</fullName>
        <ecNumber evidence="3">2.7.13.3</ecNumber>
    </recommendedName>
</protein>
<organism evidence="14 15">
    <name type="scientific">Saccharopolyspora hordei</name>
    <dbReference type="NCBI Taxonomy" id="1838"/>
    <lineage>
        <taxon>Bacteria</taxon>
        <taxon>Bacillati</taxon>
        <taxon>Actinomycetota</taxon>
        <taxon>Actinomycetes</taxon>
        <taxon>Pseudonocardiales</taxon>
        <taxon>Pseudonocardiaceae</taxon>
        <taxon>Saccharopolyspora</taxon>
    </lineage>
</organism>
<evidence type="ECO:0000313" key="14">
    <source>
        <dbReference type="EMBL" id="NYI84914.1"/>
    </source>
</evidence>
<dbReference type="Pfam" id="PF02518">
    <property type="entry name" value="HATPase_c"/>
    <property type="match status" value="1"/>
</dbReference>
<dbReference type="CDD" id="cd06225">
    <property type="entry name" value="HAMP"/>
    <property type="match status" value="1"/>
</dbReference>
<comment type="caution">
    <text evidence="14">The sequence shown here is derived from an EMBL/GenBank/DDBJ whole genome shotgun (WGS) entry which is preliminary data.</text>
</comment>
<feature type="domain" description="Histidine kinase" evidence="12">
    <location>
        <begin position="409"/>
        <end position="623"/>
    </location>
</feature>
<keyword evidence="11" id="KW-0472">Membrane</keyword>